<dbReference type="RefSeq" id="WP_057317660.1">
    <property type="nucleotide sequence ID" value="NZ_CABMKT010000001.1"/>
</dbReference>
<accession>A0A8D9LDH9</accession>
<reference evidence="2 3" key="1">
    <citation type="submission" date="2015-09" db="EMBL/GenBank/DDBJ databases">
        <authorList>
            <consortium name="Pathogen Informatics"/>
        </authorList>
    </citation>
    <scope>NUCLEOTIDE SEQUENCE [LARGE SCALE GENOMIC DNA]</scope>
    <source>
        <strain evidence="2 3">2789STDY5608822</strain>
    </source>
</reference>
<dbReference type="Pfam" id="PF04397">
    <property type="entry name" value="LytTR"/>
    <property type="match status" value="1"/>
</dbReference>
<feature type="domain" description="HTH LytTR-type" evidence="1">
    <location>
        <begin position="42"/>
        <end position="113"/>
    </location>
</feature>
<sequence length="120" mass="14220">MDILKVKDNMIIYSYRNGLKTSLCSDLVALVYNKPNIWLIFKNEEVLVHVSMLQIESVLQNNFTRINRQVIVNMNHVSEFIFKDGSYWIHLKRGLEYKISERRKKAVREAFLLYANPNKV</sequence>
<dbReference type="InterPro" id="IPR007492">
    <property type="entry name" value="LytTR_DNA-bd_dom"/>
</dbReference>
<dbReference type="Proteomes" id="UP000095455">
    <property type="component" value="Unassembled WGS sequence"/>
</dbReference>
<gene>
    <name evidence="2" type="ORF">ERS852380_03929</name>
</gene>
<evidence type="ECO:0000313" key="3">
    <source>
        <dbReference type="Proteomes" id="UP000095455"/>
    </source>
</evidence>
<dbReference type="GO" id="GO:0003677">
    <property type="term" value="F:DNA binding"/>
    <property type="evidence" value="ECO:0007669"/>
    <property type="project" value="InterPro"/>
</dbReference>
<dbReference type="AlphaFoldDB" id="A0A8D9LDH9"/>
<name>A0A8D9LDH9_PARDI</name>
<evidence type="ECO:0000259" key="1">
    <source>
        <dbReference type="PROSITE" id="PS50930"/>
    </source>
</evidence>
<protein>
    <submittedName>
        <fullName evidence="2">Response regulator of the LytR/AlgR family</fullName>
    </submittedName>
</protein>
<comment type="caution">
    <text evidence="2">The sequence shown here is derived from an EMBL/GenBank/DDBJ whole genome shotgun (WGS) entry which is preliminary data.</text>
</comment>
<proteinExistence type="predicted"/>
<organism evidence="2 3">
    <name type="scientific">Parabacteroides distasonis</name>
    <dbReference type="NCBI Taxonomy" id="823"/>
    <lineage>
        <taxon>Bacteria</taxon>
        <taxon>Pseudomonadati</taxon>
        <taxon>Bacteroidota</taxon>
        <taxon>Bacteroidia</taxon>
        <taxon>Bacteroidales</taxon>
        <taxon>Tannerellaceae</taxon>
        <taxon>Parabacteroides</taxon>
    </lineage>
</organism>
<evidence type="ECO:0000313" key="2">
    <source>
        <dbReference type="EMBL" id="CUP10655.1"/>
    </source>
</evidence>
<dbReference type="PROSITE" id="PS50930">
    <property type="entry name" value="HTH_LYTTR"/>
    <property type="match status" value="1"/>
</dbReference>
<dbReference type="EMBL" id="CYYK01000017">
    <property type="protein sequence ID" value="CUP10655.1"/>
    <property type="molecule type" value="Genomic_DNA"/>
</dbReference>
<dbReference type="Gene3D" id="2.40.50.1020">
    <property type="entry name" value="LytTr DNA-binding domain"/>
    <property type="match status" value="1"/>
</dbReference>
<dbReference type="SMART" id="SM00850">
    <property type="entry name" value="LytTR"/>
    <property type="match status" value="1"/>
</dbReference>